<evidence type="ECO:0000256" key="1">
    <source>
        <dbReference type="SAM" id="MobiDB-lite"/>
    </source>
</evidence>
<evidence type="ECO:0000313" key="2">
    <source>
        <dbReference type="EMBL" id="PAA82719.1"/>
    </source>
</evidence>
<dbReference type="OrthoDB" id="406368at2759"/>
<protein>
    <recommendedName>
        <fullName evidence="4">Sperm-tail PG-rich repeat-containing protein 2</fullName>
    </recommendedName>
</protein>
<name>A0A267GBN7_9PLAT</name>
<evidence type="ECO:0000313" key="3">
    <source>
        <dbReference type="Proteomes" id="UP000215902"/>
    </source>
</evidence>
<proteinExistence type="predicted"/>
<evidence type="ECO:0008006" key="4">
    <source>
        <dbReference type="Google" id="ProtNLM"/>
    </source>
</evidence>
<reference evidence="2 3" key="1">
    <citation type="submission" date="2017-06" db="EMBL/GenBank/DDBJ databases">
        <title>A platform for efficient transgenesis in Macrostomum lignano, a flatworm model organism for stem cell research.</title>
        <authorList>
            <person name="Berezikov E."/>
        </authorList>
    </citation>
    <scope>NUCLEOTIDE SEQUENCE [LARGE SCALE GENOMIC DNA]</scope>
    <source>
        <strain evidence="2">DV1</strain>
        <tissue evidence="2">Whole organism</tissue>
    </source>
</reference>
<dbReference type="EMBL" id="NIVC01000457">
    <property type="protein sequence ID" value="PAA82719.1"/>
    <property type="molecule type" value="Genomic_DNA"/>
</dbReference>
<sequence>MYDRARRDFSFQGNAVTDIHVGPGAYDTDKPARTKIRADGYAPFNSLSTRDNFLTPNDAIVAAPGPGQYNVLLGSGQSAVVGGSSLANRSLRFVERREVAPGPADYTVQVAAIKVAPPSDASAAQHQQRGSRVRFKRVDDAPSIPFPGQAYGFEENEHGLLVKQPAPDRDTSLGPAFYRVSGGAGSEGGYKGCHWSKSRARRADFTSGVSAAGPGPGDYDIGGETQRAHVVHMNVRDGKPPAELRVPRYNEMLERQAARNPVPGPGAYGVRGHFDEVGALSEAAVANGDAAERPPFGVQSRRFGSAKEATPGPGAYSDPRTALTALKRGAGAHLKKSPFGNTAIRFQDDSGVRLMPGPGAYTVNSGMLAADSMKKVFLGASQKGAFGSTAVRMQPFVRKTEADRPGPASYEVRDRPNFQSKYNQPRSSMFASLTNRDFDPVLAEKSEQPHPAMYDVDRAFHKLHDRQQGYGPRNEAAKKRQSFYTSSDRFAGKTTGGFGGDPDMPGPASYNVAAGIDRRGAAPLREGRFLDKKDDAPAPNHYHISPAVESSVLRSTHNTTLGNPVKLLAKDTAPQTATNSYIIRA</sequence>
<dbReference type="PANTHER" id="PTHR21580:SF60">
    <property type="entry name" value="SPERM-TAIL PG-RICH REPEAT-CONTAINING PROTEIN 2"/>
    <property type="match status" value="1"/>
</dbReference>
<comment type="caution">
    <text evidence="2">The sequence shown here is derived from an EMBL/GenBank/DDBJ whole genome shotgun (WGS) entry which is preliminary data.</text>
</comment>
<feature type="region of interest" description="Disordered" evidence="1">
    <location>
        <begin position="468"/>
        <end position="506"/>
    </location>
</feature>
<gene>
    <name evidence="2" type="ORF">BOX15_Mlig031153g2</name>
</gene>
<feature type="region of interest" description="Disordered" evidence="1">
    <location>
        <begin position="400"/>
        <end position="423"/>
    </location>
</feature>
<dbReference type="AlphaFoldDB" id="A0A267GBN7"/>
<dbReference type="STRING" id="282301.A0A267GBN7"/>
<dbReference type="InterPro" id="IPR010736">
    <property type="entry name" value="SHIPPO-rpt"/>
</dbReference>
<organism evidence="2 3">
    <name type="scientific">Macrostomum lignano</name>
    <dbReference type="NCBI Taxonomy" id="282301"/>
    <lineage>
        <taxon>Eukaryota</taxon>
        <taxon>Metazoa</taxon>
        <taxon>Spiralia</taxon>
        <taxon>Lophotrochozoa</taxon>
        <taxon>Platyhelminthes</taxon>
        <taxon>Rhabditophora</taxon>
        <taxon>Macrostomorpha</taxon>
        <taxon>Macrostomida</taxon>
        <taxon>Macrostomidae</taxon>
        <taxon>Macrostomum</taxon>
    </lineage>
</organism>
<accession>A0A267GBN7</accession>
<dbReference type="Proteomes" id="UP000215902">
    <property type="component" value="Unassembled WGS sequence"/>
</dbReference>
<dbReference type="PANTHER" id="PTHR21580">
    <property type="entry name" value="SHIPPO-1-RELATED"/>
    <property type="match status" value="1"/>
</dbReference>
<dbReference type="Pfam" id="PF07004">
    <property type="entry name" value="SHIPPO-rpt"/>
    <property type="match status" value="3"/>
</dbReference>
<dbReference type="InterPro" id="IPR051291">
    <property type="entry name" value="CIMAP"/>
</dbReference>
<keyword evidence="3" id="KW-1185">Reference proteome</keyword>